<proteinExistence type="predicted"/>
<evidence type="ECO:0000313" key="1">
    <source>
        <dbReference type="EMBL" id="CUV28162.1"/>
    </source>
</evidence>
<reference evidence="1" key="1">
    <citation type="submission" date="2015-10" db="EMBL/GenBank/DDBJ databases">
        <authorList>
            <person name="Gilbert D.G."/>
        </authorList>
    </citation>
    <scope>NUCLEOTIDE SEQUENCE</scope>
    <source>
        <strain evidence="1">Phyl III-seqv23</strain>
    </source>
</reference>
<dbReference type="AlphaFoldDB" id="A0A0S4V0W9"/>
<organism evidence="1">
    <name type="scientific">Ralstonia solanacearum</name>
    <name type="common">Pseudomonas solanacearum</name>
    <dbReference type="NCBI Taxonomy" id="305"/>
    <lineage>
        <taxon>Bacteria</taxon>
        <taxon>Pseudomonadati</taxon>
        <taxon>Pseudomonadota</taxon>
        <taxon>Betaproteobacteria</taxon>
        <taxon>Burkholderiales</taxon>
        <taxon>Burkholderiaceae</taxon>
        <taxon>Ralstonia</taxon>
        <taxon>Ralstonia solanacearum species complex</taxon>
    </lineage>
</organism>
<dbReference type="EMBL" id="LN899824">
    <property type="protein sequence ID" value="CUV28162.1"/>
    <property type="molecule type" value="Genomic_DNA"/>
</dbReference>
<sequence length="101" mass="11393">MRAKIETSPTGFRYISVLEHVEWAHVPDRIQEILSSIGAKDIVAIAGDDATSVDTRWWNFTFKNGSFRIVYEDWPNGISIEPTNMQSASLLPEIEQLVLAT</sequence>
<name>A0A0S4V0W9_RALSL</name>
<protein>
    <submittedName>
        <fullName evidence="1">Uncharacterized protein</fullName>
    </submittedName>
</protein>
<accession>A0A0S4V0W9</accession>
<gene>
    <name evidence="1" type="ORF">RUN1985_v1_170082</name>
</gene>